<dbReference type="GO" id="GO:0009380">
    <property type="term" value="C:excinuclease repair complex"/>
    <property type="evidence" value="ECO:0007669"/>
    <property type="project" value="InterPro"/>
</dbReference>
<dbReference type="Pfam" id="PF00271">
    <property type="entry name" value="Helicase_C"/>
    <property type="match status" value="1"/>
</dbReference>
<keyword evidence="7 12" id="KW-0067">ATP-binding</keyword>
<dbReference type="HAMAP" id="MF_00204">
    <property type="entry name" value="UvrB"/>
    <property type="match status" value="1"/>
</dbReference>
<protein>
    <recommendedName>
        <fullName evidence="11 12">UvrABC system protein B</fullName>
        <shortName evidence="12">Protein UvrB</shortName>
    </recommendedName>
    <alternativeName>
        <fullName evidence="12">Excinuclease ABC subunit B</fullName>
    </alternativeName>
</protein>
<dbReference type="InterPro" id="IPR014001">
    <property type="entry name" value="Helicase_ATP-bd"/>
</dbReference>
<dbReference type="NCBIfam" id="TIGR00631">
    <property type="entry name" value="uvrb"/>
    <property type="match status" value="1"/>
</dbReference>
<comment type="subunit">
    <text evidence="10 12 13">Forms a heterotetramer with UvrA during the search for lesions. Interacts with UvrC in an incision complex.</text>
</comment>
<dbReference type="Pfam" id="PF04851">
    <property type="entry name" value="ResIII"/>
    <property type="match status" value="1"/>
</dbReference>
<dbReference type="CDD" id="cd17916">
    <property type="entry name" value="DEXHc_UvrB"/>
    <property type="match status" value="1"/>
</dbReference>
<reference evidence="18" key="1">
    <citation type="submission" date="2019-03" db="EMBL/GenBank/DDBJ databases">
        <title>Lake Tanganyika Metagenome-Assembled Genomes (MAGs).</title>
        <authorList>
            <person name="Tran P."/>
        </authorList>
    </citation>
    <scope>NUCLEOTIDE SEQUENCE</scope>
    <source>
        <strain evidence="18">M_DeepCast_400m_m2_100</strain>
    </source>
</reference>
<dbReference type="GO" id="GO:0005737">
    <property type="term" value="C:cytoplasm"/>
    <property type="evidence" value="ECO:0007669"/>
    <property type="project" value="UniProtKB-SubCell"/>
</dbReference>
<dbReference type="InterPro" id="IPR001943">
    <property type="entry name" value="UVR_dom"/>
</dbReference>
<gene>
    <name evidence="12 18" type="primary">uvrB</name>
    <name evidence="18" type="ORF">FJY75_06815</name>
</gene>
<evidence type="ECO:0000256" key="10">
    <source>
        <dbReference type="ARBA" id="ARBA00026033"/>
    </source>
</evidence>
<keyword evidence="3 12" id="KW-0963">Cytoplasm</keyword>
<feature type="domain" description="Helicase ATP-binding" evidence="16">
    <location>
        <begin position="23"/>
        <end position="181"/>
    </location>
</feature>
<organism evidence="18 19">
    <name type="scientific">Eiseniibacteriota bacterium</name>
    <dbReference type="NCBI Taxonomy" id="2212470"/>
    <lineage>
        <taxon>Bacteria</taxon>
        <taxon>Candidatus Eiseniibacteriota</taxon>
    </lineage>
</organism>
<dbReference type="GO" id="GO:0003677">
    <property type="term" value="F:DNA binding"/>
    <property type="evidence" value="ECO:0007669"/>
    <property type="project" value="UniProtKB-UniRule"/>
</dbReference>
<dbReference type="PANTHER" id="PTHR24029">
    <property type="entry name" value="UVRABC SYSTEM PROTEIN B"/>
    <property type="match status" value="1"/>
</dbReference>
<evidence type="ECO:0000256" key="13">
    <source>
        <dbReference type="RuleBase" id="RU003587"/>
    </source>
</evidence>
<dbReference type="Pfam" id="PF02151">
    <property type="entry name" value="UVR"/>
    <property type="match status" value="1"/>
</dbReference>
<dbReference type="GO" id="GO:0006289">
    <property type="term" value="P:nucleotide-excision repair"/>
    <property type="evidence" value="ECO:0007669"/>
    <property type="project" value="UniProtKB-UniRule"/>
</dbReference>
<feature type="short sequence motif" description="Beta-hairpin" evidence="12">
    <location>
        <begin position="89"/>
        <end position="112"/>
    </location>
</feature>
<dbReference type="InterPro" id="IPR027417">
    <property type="entry name" value="P-loop_NTPase"/>
</dbReference>
<dbReference type="Gene3D" id="4.10.860.10">
    <property type="entry name" value="UVR domain"/>
    <property type="match status" value="1"/>
</dbReference>
<keyword evidence="8 12" id="KW-0267">Excision nuclease</keyword>
<evidence type="ECO:0000256" key="4">
    <source>
        <dbReference type="ARBA" id="ARBA00022741"/>
    </source>
</evidence>
<comment type="function">
    <text evidence="12">The UvrABC repair system catalyzes the recognition and processing of DNA lesions. A damage recognition complex composed of 2 UvrA and 2 UvrB subunits scans DNA for abnormalities. Upon binding of the UvrA(2)B(2) complex to a putative damaged site, the DNA wraps around one UvrB monomer. DNA wrap is dependent on ATP binding by UvrB and probably causes local melting of the DNA helix, facilitating insertion of UvrB beta-hairpin between the DNA strands. Then UvrB probes one DNA strand for the presence of a lesion. If a lesion is found the UvrA subunits dissociate and the UvrB-DNA preincision complex is formed. This complex is subsequently bound by UvrC and the second UvrB is released. If no lesion is found, the DNA wraps around the other UvrB subunit that will check the other stand for damage.</text>
</comment>
<proteinExistence type="inferred from homology"/>
<dbReference type="PROSITE" id="PS50151">
    <property type="entry name" value="UVR"/>
    <property type="match status" value="1"/>
</dbReference>
<feature type="binding site" evidence="12">
    <location>
        <begin position="36"/>
        <end position="43"/>
    </location>
    <ligand>
        <name>ATP</name>
        <dbReference type="ChEBI" id="CHEBI:30616"/>
    </ligand>
</feature>
<dbReference type="SMART" id="SM00487">
    <property type="entry name" value="DEXDc"/>
    <property type="match status" value="1"/>
</dbReference>
<keyword evidence="12 13" id="KW-0742">SOS response</keyword>
<dbReference type="InterPro" id="IPR041471">
    <property type="entry name" value="UvrB_inter"/>
</dbReference>
<evidence type="ECO:0000256" key="1">
    <source>
        <dbReference type="ARBA" id="ARBA00004496"/>
    </source>
</evidence>
<evidence type="ECO:0000256" key="6">
    <source>
        <dbReference type="ARBA" id="ARBA00022769"/>
    </source>
</evidence>
<evidence type="ECO:0000259" key="16">
    <source>
        <dbReference type="PROSITE" id="PS51192"/>
    </source>
</evidence>
<evidence type="ECO:0000256" key="3">
    <source>
        <dbReference type="ARBA" id="ARBA00022490"/>
    </source>
</evidence>
<evidence type="ECO:0000259" key="15">
    <source>
        <dbReference type="PROSITE" id="PS50151"/>
    </source>
</evidence>
<dbReference type="InterPro" id="IPR006935">
    <property type="entry name" value="Helicase/UvrB_N"/>
</dbReference>
<dbReference type="EMBL" id="VGIY01000141">
    <property type="protein sequence ID" value="MBM3317549.1"/>
    <property type="molecule type" value="Genomic_DNA"/>
</dbReference>
<evidence type="ECO:0000256" key="14">
    <source>
        <dbReference type="SAM" id="MobiDB-lite"/>
    </source>
</evidence>
<evidence type="ECO:0000313" key="18">
    <source>
        <dbReference type="EMBL" id="MBM3317549.1"/>
    </source>
</evidence>
<evidence type="ECO:0000256" key="11">
    <source>
        <dbReference type="ARBA" id="ARBA00029504"/>
    </source>
</evidence>
<dbReference type="AlphaFoldDB" id="A0A938BM06"/>
<dbReference type="CDD" id="cd18790">
    <property type="entry name" value="SF2_C_UvrB"/>
    <property type="match status" value="1"/>
</dbReference>
<dbReference type="SUPFAM" id="SSF46600">
    <property type="entry name" value="C-terminal UvrC-binding domain of UvrB"/>
    <property type="match status" value="1"/>
</dbReference>
<keyword evidence="9 12" id="KW-0234">DNA repair</keyword>
<evidence type="ECO:0000256" key="9">
    <source>
        <dbReference type="ARBA" id="ARBA00023204"/>
    </source>
</evidence>
<evidence type="ECO:0000256" key="5">
    <source>
        <dbReference type="ARBA" id="ARBA00022763"/>
    </source>
</evidence>
<dbReference type="Pfam" id="PF12344">
    <property type="entry name" value="UvrB"/>
    <property type="match status" value="1"/>
</dbReference>
<keyword evidence="4 12" id="KW-0547">Nucleotide-binding</keyword>
<dbReference type="PANTHER" id="PTHR24029:SF0">
    <property type="entry name" value="UVRABC SYSTEM PROTEIN B"/>
    <property type="match status" value="1"/>
</dbReference>
<dbReference type="GO" id="GO:0005524">
    <property type="term" value="F:ATP binding"/>
    <property type="evidence" value="ECO:0007669"/>
    <property type="project" value="UniProtKB-UniRule"/>
</dbReference>
<evidence type="ECO:0000259" key="17">
    <source>
        <dbReference type="PROSITE" id="PS51194"/>
    </source>
</evidence>
<dbReference type="Proteomes" id="UP000748308">
    <property type="component" value="Unassembled WGS sequence"/>
</dbReference>
<comment type="subcellular location">
    <subcellularLocation>
        <location evidence="1 12 13">Cytoplasm</location>
    </subcellularLocation>
</comment>
<evidence type="ECO:0000256" key="7">
    <source>
        <dbReference type="ARBA" id="ARBA00022840"/>
    </source>
</evidence>
<evidence type="ECO:0000256" key="12">
    <source>
        <dbReference type="HAMAP-Rule" id="MF_00204"/>
    </source>
</evidence>
<comment type="caution">
    <text evidence="18">The sequence shown here is derived from an EMBL/GenBank/DDBJ whole genome shotgun (WGS) entry which is preliminary data.</text>
</comment>
<dbReference type="InterPro" id="IPR024759">
    <property type="entry name" value="UvrB_YAD/RRR_dom"/>
</dbReference>
<dbReference type="PROSITE" id="PS51192">
    <property type="entry name" value="HELICASE_ATP_BIND_1"/>
    <property type="match status" value="1"/>
</dbReference>
<dbReference type="Pfam" id="PF17757">
    <property type="entry name" value="UvrB_inter"/>
    <property type="match status" value="1"/>
</dbReference>
<feature type="domain" description="UVR" evidence="15">
    <location>
        <begin position="627"/>
        <end position="662"/>
    </location>
</feature>
<dbReference type="InterPro" id="IPR004807">
    <property type="entry name" value="UvrB"/>
</dbReference>
<sequence length="727" mass="81830">MFKLASKFQPFGDQPQAIEELARGLREGERYQTLLGVTGSGKTFTIANVIARLDRPALVISHNKTLAAQLYGEFRSFFPENGVGYFVSYYDYYQPEAYVPQTDTYIEKDASINDDIDRLRLQATGLLLERRDVVIVASVSCIYGLGSPSDFAAQTILLGTGDEIGREALLDRLVRVQYDRNDLELARGRFRARGDTLEVFPAHAEVAYRISLFGDEIESIHAIDPLTGERQRAVEKLAIFPATHFVTPGPRVQQAIGGIQQELKERLRELRDAGKLLEAQRLEQRTRFDLEMLREMGYCQGIENYSRHLAGRAPGERPACLLDYFPDDFLVIIDESHVTVPQLRGMYAGDRSRKQTLVEYGFRLPSALDNRPLNFDEFERMAPQVVFISATPAEYELDRSRGVVVEQVIRPTGLVDPEIMLQPIAGQIEDLLERIRERTDRGERVLVTTLTKRMAEELTEYFLNLGVRVRYIHADVETVERMEILRGLRLGEFDVLIGINLLREGLDLPEVSLVAILDADKEGFLRSDRSLIQTAGRAARNVRGQVVLYADVVTDSMQRAFDETERRRMRQMAYNAEHGITPRSIVKSVDEILGSTVVADAEEQREPRPMRAEDVTRLLRDMTGSPAEMIAALAREMKEAATRLEFERAASLRDRIFELKLELGEEPPGPARREDAPAARRGRGRPAPPGPRRGGDRPSPPGAWRGGGGDPGARARPRRARRSDGGT</sequence>
<feature type="region of interest" description="Disordered" evidence="14">
    <location>
        <begin position="663"/>
        <end position="727"/>
    </location>
</feature>
<dbReference type="Gene3D" id="3.40.50.300">
    <property type="entry name" value="P-loop containing nucleotide triphosphate hydrolases"/>
    <property type="match status" value="3"/>
</dbReference>
<keyword evidence="5 12" id="KW-0227">DNA damage</keyword>
<dbReference type="SMART" id="SM00490">
    <property type="entry name" value="HELICc"/>
    <property type="match status" value="1"/>
</dbReference>
<dbReference type="NCBIfam" id="NF003673">
    <property type="entry name" value="PRK05298.1"/>
    <property type="match status" value="1"/>
</dbReference>
<name>A0A938BM06_UNCEI</name>
<dbReference type="InterPro" id="IPR001650">
    <property type="entry name" value="Helicase_C-like"/>
</dbReference>
<dbReference type="GO" id="GO:0009432">
    <property type="term" value="P:SOS response"/>
    <property type="evidence" value="ECO:0007669"/>
    <property type="project" value="UniProtKB-UniRule"/>
</dbReference>
<dbReference type="GO" id="GO:0016887">
    <property type="term" value="F:ATP hydrolysis activity"/>
    <property type="evidence" value="ECO:0007669"/>
    <property type="project" value="InterPro"/>
</dbReference>
<keyword evidence="6 12" id="KW-0228">DNA excision</keyword>
<dbReference type="InterPro" id="IPR036876">
    <property type="entry name" value="UVR_dom_sf"/>
</dbReference>
<dbReference type="PROSITE" id="PS51194">
    <property type="entry name" value="HELICASE_CTER"/>
    <property type="match status" value="1"/>
</dbReference>
<comment type="domain">
    <text evidence="12">The beta-hairpin motif is involved in DNA binding.</text>
</comment>
<evidence type="ECO:0000313" key="19">
    <source>
        <dbReference type="Proteomes" id="UP000748308"/>
    </source>
</evidence>
<evidence type="ECO:0000256" key="8">
    <source>
        <dbReference type="ARBA" id="ARBA00022881"/>
    </source>
</evidence>
<comment type="similarity">
    <text evidence="2 12 13">Belongs to the UvrB family.</text>
</comment>
<evidence type="ECO:0000256" key="2">
    <source>
        <dbReference type="ARBA" id="ARBA00008533"/>
    </source>
</evidence>
<dbReference type="SUPFAM" id="SSF52540">
    <property type="entry name" value="P-loop containing nucleoside triphosphate hydrolases"/>
    <property type="match status" value="2"/>
</dbReference>
<accession>A0A938BM06</accession>
<dbReference type="GO" id="GO:0009381">
    <property type="term" value="F:excinuclease ABC activity"/>
    <property type="evidence" value="ECO:0007669"/>
    <property type="project" value="UniProtKB-UniRule"/>
</dbReference>
<feature type="domain" description="Helicase C-terminal" evidence="17">
    <location>
        <begin position="427"/>
        <end position="593"/>
    </location>
</feature>